<keyword evidence="7 9" id="KW-0811">Translocation</keyword>
<feature type="transmembrane region" description="Helical" evidence="9">
    <location>
        <begin position="175"/>
        <end position="192"/>
    </location>
</feature>
<evidence type="ECO:0000256" key="10">
    <source>
        <dbReference type="SAM" id="MobiDB-lite"/>
    </source>
</evidence>
<feature type="transmembrane region" description="Helical" evidence="9">
    <location>
        <begin position="226"/>
        <end position="247"/>
    </location>
</feature>
<keyword evidence="13" id="KW-1185">Reference proteome</keyword>
<keyword evidence="8 9" id="KW-0472">Membrane</keyword>
<dbReference type="Gene3D" id="1.20.1640.10">
    <property type="entry name" value="Multidrug efflux transporter AcrB transmembrane domain"/>
    <property type="match status" value="1"/>
</dbReference>
<dbReference type="PRINTS" id="PR01755">
    <property type="entry name" value="SECFTRNLCASE"/>
</dbReference>
<accession>A0A1H9PD25</accession>
<feature type="region of interest" description="Disordered" evidence="10">
    <location>
        <begin position="1"/>
        <end position="21"/>
    </location>
</feature>
<dbReference type="GO" id="GO:0065002">
    <property type="term" value="P:intracellular protein transmembrane transport"/>
    <property type="evidence" value="ECO:0007669"/>
    <property type="project" value="UniProtKB-UniRule"/>
</dbReference>
<dbReference type="AlphaFoldDB" id="A0A1H9PD25"/>
<feature type="domain" description="Protein export membrane protein SecD/SecF C-terminal" evidence="11">
    <location>
        <begin position="157"/>
        <end position="338"/>
    </location>
</feature>
<feature type="transmembrane region" description="Helical" evidence="9">
    <location>
        <begin position="50"/>
        <end position="71"/>
    </location>
</feature>
<dbReference type="STRING" id="1121357.SAMN05661109_00299"/>
<reference evidence="13" key="1">
    <citation type="submission" date="2016-10" db="EMBL/GenBank/DDBJ databases">
        <authorList>
            <person name="Varghese N."/>
            <person name="Submissions S."/>
        </authorList>
    </citation>
    <scope>NUCLEOTIDE SEQUENCE [LARGE SCALE GENOMIC DNA]</scope>
    <source>
        <strain evidence="13">DSM 20524</strain>
    </source>
</reference>
<evidence type="ECO:0000256" key="7">
    <source>
        <dbReference type="ARBA" id="ARBA00023010"/>
    </source>
</evidence>
<dbReference type="Pfam" id="PF02355">
    <property type="entry name" value="SecD_SecF_C"/>
    <property type="match status" value="1"/>
</dbReference>
<evidence type="ECO:0000256" key="9">
    <source>
        <dbReference type="HAMAP-Rule" id="MF_01464"/>
    </source>
</evidence>
<comment type="subcellular location">
    <subcellularLocation>
        <location evidence="1 9">Cell membrane</location>
        <topology evidence="1 9">Multi-pass membrane protein</topology>
    </subcellularLocation>
</comment>
<gene>
    <name evidence="9" type="primary">secF</name>
    <name evidence="12" type="ORF">SAMN05661109_00299</name>
</gene>
<comment type="similarity">
    <text evidence="9">Belongs to the SecD/SecF family. SecF subfamily.</text>
</comment>
<dbReference type="InterPro" id="IPR022645">
    <property type="entry name" value="SecD/SecF_bac"/>
</dbReference>
<evidence type="ECO:0000256" key="8">
    <source>
        <dbReference type="ARBA" id="ARBA00023136"/>
    </source>
</evidence>
<evidence type="ECO:0000256" key="3">
    <source>
        <dbReference type="ARBA" id="ARBA00022475"/>
    </source>
</evidence>
<dbReference type="PANTHER" id="PTHR30081:SF8">
    <property type="entry name" value="PROTEIN TRANSLOCASE SUBUNIT SECF"/>
    <property type="match status" value="1"/>
</dbReference>
<evidence type="ECO:0000256" key="4">
    <source>
        <dbReference type="ARBA" id="ARBA00022692"/>
    </source>
</evidence>
<evidence type="ECO:0000259" key="11">
    <source>
        <dbReference type="Pfam" id="PF02355"/>
    </source>
</evidence>
<evidence type="ECO:0000256" key="2">
    <source>
        <dbReference type="ARBA" id="ARBA00022448"/>
    </source>
</evidence>
<dbReference type="EMBL" id="FOGQ01000001">
    <property type="protein sequence ID" value="SER46061.1"/>
    <property type="molecule type" value="Genomic_DNA"/>
</dbReference>
<evidence type="ECO:0000313" key="13">
    <source>
        <dbReference type="Proteomes" id="UP000198929"/>
    </source>
</evidence>
<protein>
    <recommendedName>
        <fullName evidence="9">Protein-export membrane protein SecF</fullName>
    </recommendedName>
</protein>
<dbReference type="GO" id="GO:0015450">
    <property type="term" value="F:protein-transporting ATPase activity"/>
    <property type="evidence" value="ECO:0007669"/>
    <property type="project" value="InterPro"/>
</dbReference>
<dbReference type="GO" id="GO:0005886">
    <property type="term" value="C:plasma membrane"/>
    <property type="evidence" value="ECO:0007669"/>
    <property type="project" value="UniProtKB-SubCell"/>
</dbReference>
<dbReference type="InterPro" id="IPR022646">
    <property type="entry name" value="SecD/SecF_CS"/>
</dbReference>
<dbReference type="HAMAP" id="MF_01464_B">
    <property type="entry name" value="SecF_B"/>
    <property type="match status" value="1"/>
</dbReference>
<dbReference type="InterPro" id="IPR005665">
    <property type="entry name" value="SecF_bac"/>
</dbReference>
<evidence type="ECO:0000256" key="6">
    <source>
        <dbReference type="ARBA" id="ARBA00022989"/>
    </source>
</evidence>
<dbReference type="SUPFAM" id="SSF82866">
    <property type="entry name" value="Multidrug efflux transporter AcrB transmembrane domain"/>
    <property type="match status" value="1"/>
</dbReference>
<keyword evidence="5 9" id="KW-0653">Protein transport</keyword>
<feature type="transmembrane region" description="Helical" evidence="9">
    <location>
        <begin position="285"/>
        <end position="305"/>
    </location>
</feature>
<sequence length="414" mass="44661">MSSTAQSAMPTTKATISTEATAGSNSTRMNAYDKLYTGEGGIDFIGRSKLWYIITIALIVISLLSIIFRGFDLSIDFEGGTKMSMQAGDLVAEEVEDTFIEATGVEPELTQIVGAGDSRTLEINSQHLTQEQIDSARMAIYEEHQPMNALGEATPDAIGDSTVSESWGSTITERMILALVVFLVAAAVYVAVRLEKEMAVAAMAALFVDGIVIMGIYSVFGLEVSPAMIIGLLTVLTFSIYDTVIVFDKVKENTSGVLESRRSTYAEEANLAVNQTVMRSISTSVISALPIVALLVVAVWLLGVGTLKDLALIQLLGVLVGIFSSLFLATPLLVSIVNREEKHKKHNKAVADFRAQRDGSAELDEATSDSAVEDNLGGPKRRVSTLVSDDRVPADEDVTVRDAPRTSTWRPDRR</sequence>
<name>A0A1H9PD25_9CORY</name>
<keyword evidence="2 9" id="KW-0813">Transport</keyword>
<dbReference type="GO" id="GO:0043952">
    <property type="term" value="P:protein transport by the Sec complex"/>
    <property type="evidence" value="ECO:0007669"/>
    <property type="project" value="UniProtKB-UniRule"/>
</dbReference>
<comment type="function">
    <text evidence="9">Part of the Sec protein translocase complex. Interacts with the SecYEG preprotein conducting channel. SecDF uses the proton motive force (PMF) to complete protein translocation after the ATP-dependent function of SecA.</text>
</comment>
<evidence type="ECO:0000256" key="1">
    <source>
        <dbReference type="ARBA" id="ARBA00004651"/>
    </source>
</evidence>
<dbReference type="InterPro" id="IPR022813">
    <property type="entry name" value="SecD/SecF_arch_bac"/>
</dbReference>
<feature type="transmembrane region" description="Helical" evidence="9">
    <location>
        <begin position="311"/>
        <end position="337"/>
    </location>
</feature>
<dbReference type="Proteomes" id="UP000198929">
    <property type="component" value="Unassembled WGS sequence"/>
</dbReference>
<dbReference type="GO" id="GO:0006605">
    <property type="term" value="P:protein targeting"/>
    <property type="evidence" value="ECO:0007669"/>
    <property type="project" value="UniProtKB-UniRule"/>
</dbReference>
<feature type="compositionally biased region" description="Basic and acidic residues" evidence="10">
    <location>
        <begin position="388"/>
        <end position="414"/>
    </location>
</feature>
<dbReference type="NCBIfam" id="TIGR00966">
    <property type="entry name" value="transloc_SecF"/>
    <property type="match status" value="1"/>
</dbReference>
<feature type="region of interest" description="Disordered" evidence="10">
    <location>
        <begin position="361"/>
        <end position="414"/>
    </location>
</feature>
<dbReference type="InterPro" id="IPR048634">
    <property type="entry name" value="SecD_SecF_C"/>
</dbReference>
<keyword evidence="6 9" id="KW-1133">Transmembrane helix</keyword>
<feature type="transmembrane region" description="Helical" evidence="9">
    <location>
        <begin position="199"/>
        <end position="220"/>
    </location>
</feature>
<organism evidence="12 13">
    <name type="scientific">Corynebacterium cystitidis DSM 20524</name>
    <dbReference type="NCBI Taxonomy" id="1121357"/>
    <lineage>
        <taxon>Bacteria</taxon>
        <taxon>Bacillati</taxon>
        <taxon>Actinomycetota</taxon>
        <taxon>Actinomycetes</taxon>
        <taxon>Mycobacteriales</taxon>
        <taxon>Corynebacteriaceae</taxon>
        <taxon>Corynebacterium</taxon>
    </lineage>
</organism>
<comment type="subunit">
    <text evidence="9">Forms a complex with SecD. Part of the essential Sec protein translocation apparatus which comprises SecA, SecYEG and auxiliary proteins SecDF. Other proteins may also be involved.</text>
</comment>
<dbReference type="PANTHER" id="PTHR30081">
    <property type="entry name" value="PROTEIN-EXPORT MEMBRANE PROTEIN SEC"/>
    <property type="match status" value="1"/>
</dbReference>
<dbReference type="Pfam" id="PF07549">
    <property type="entry name" value="Sec_GG"/>
    <property type="match status" value="1"/>
</dbReference>
<evidence type="ECO:0000256" key="5">
    <source>
        <dbReference type="ARBA" id="ARBA00022927"/>
    </source>
</evidence>
<proteinExistence type="inferred from homology"/>
<evidence type="ECO:0000313" key="12">
    <source>
        <dbReference type="EMBL" id="SER46061.1"/>
    </source>
</evidence>
<keyword evidence="3 9" id="KW-1003">Cell membrane</keyword>
<keyword evidence="4 9" id="KW-0812">Transmembrane</keyword>